<dbReference type="Proteomes" id="UP000576969">
    <property type="component" value="Unassembled WGS sequence"/>
</dbReference>
<feature type="transmembrane region" description="Helical" evidence="2">
    <location>
        <begin position="54"/>
        <end position="72"/>
    </location>
</feature>
<evidence type="ECO:0000256" key="1">
    <source>
        <dbReference type="SAM" id="MobiDB-lite"/>
    </source>
</evidence>
<accession>A0A7Y9KJE4</accession>
<name>A0A7Y9KJE4_9MICO</name>
<evidence type="ECO:0000313" key="3">
    <source>
        <dbReference type="EMBL" id="NYE19705.1"/>
    </source>
</evidence>
<feature type="transmembrane region" description="Helical" evidence="2">
    <location>
        <begin position="108"/>
        <end position="132"/>
    </location>
</feature>
<keyword evidence="4" id="KW-1185">Reference proteome</keyword>
<proteinExistence type="predicted"/>
<protein>
    <submittedName>
        <fullName evidence="3">Uncharacterized protein</fullName>
    </submittedName>
</protein>
<keyword evidence="2" id="KW-1133">Transmembrane helix</keyword>
<dbReference type="EMBL" id="JACCBV010000001">
    <property type="protein sequence ID" value="NYE19705.1"/>
    <property type="molecule type" value="Genomic_DNA"/>
</dbReference>
<evidence type="ECO:0000313" key="4">
    <source>
        <dbReference type="Proteomes" id="UP000576969"/>
    </source>
</evidence>
<feature type="transmembrane region" description="Helical" evidence="2">
    <location>
        <begin position="138"/>
        <end position="157"/>
    </location>
</feature>
<keyword evidence="2" id="KW-0472">Membrane</keyword>
<organism evidence="3 4">
    <name type="scientific">Microbacterium immunditiarum</name>
    <dbReference type="NCBI Taxonomy" id="337480"/>
    <lineage>
        <taxon>Bacteria</taxon>
        <taxon>Bacillati</taxon>
        <taxon>Actinomycetota</taxon>
        <taxon>Actinomycetes</taxon>
        <taxon>Micrococcales</taxon>
        <taxon>Microbacteriaceae</taxon>
        <taxon>Microbacterium</taxon>
    </lineage>
</organism>
<evidence type="ECO:0000256" key="2">
    <source>
        <dbReference type="SAM" id="Phobius"/>
    </source>
</evidence>
<feature type="transmembrane region" description="Helical" evidence="2">
    <location>
        <begin position="78"/>
        <end position="101"/>
    </location>
</feature>
<reference evidence="3 4" key="1">
    <citation type="submission" date="2020-07" db="EMBL/GenBank/DDBJ databases">
        <title>Sequencing the genomes of 1000 actinobacteria strains.</title>
        <authorList>
            <person name="Klenk H.-P."/>
        </authorList>
    </citation>
    <scope>NUCLEOTIDE SEQUENCE [LARGE SCALE GENOMIC DNA]</scope>
    <source>
        <strain evidence="3 4">DSM 24662</strain>
    </source>
</reference>
<dbReference type="AlphaFoldDB" id="A0A7Y9KJE4"/>
<keyword evidence="2" id="KW-0812">Transmembrane</keyword>
<feature type="region of interest" description="Disordered" evidence="1">
    <location>
        <begin position="173"/>
        <end position="192"/>
    </location>
</feature>
<comment type="caution">
    <text evidence="3">The sequence shown here is derived from an EMBL/GenBank/DDBJ whole genome shotgun (WGS) entry which is preliminary data.</text>
</comment>
<dbReference type="InterPro" id="IPR045407">
    <property type="entry name" value="DUF6512"/>
</dbReference>
<feature type="transmembrane region" description="Helical" evidence="2">
    <location>
        <begin position="12"/>
        <end position="33"/>
    </location>
</feature>
<sequence length="192" mass="21696">MGQMGLKTMVAVSLWMILPLGILGSLLHFAFDWSRHNRFAAIFSAVNESYWEHIKIAIWPVMLLQIVLFSLGGHRYPAFVPAATIALYSLPVSMIGLVYLYKSITKRNILWMDISVFFVIIAVAQILFVLLLEQLAPNWATIVLSVLFLVGLIAAFLRFTIRPPQEPDVFIDPTNQNYGLRAHPDIDSTPPR</sequence>
<dbReference type="Pfam" id="PF20122">
    <property type="entry name" value="DUF6512"/>
    <property type="match status" value="1"/>
</dbReference>
<gene>
    <name evidence="3" type="ORF">BJ991_001733</name>
</gene>